<evidence type="ECO:0000313" key="4">
    <source>
        <dbReference type="Proteomes" id="UP000272193"/>
    </source>
</evidence>
<name>A0A3N4UD36_9BURK</name>
<feature type="signal peptide" evidence="1">
    <location>
        <begin position="1"/>
        <end position="21"/>
    </location>
</feature>
<dbReference type="PANTHER" id="PTHR38731">
    <property type="entry name" value="LIPL45-RELATED LIPOPROTEIN-RELATED"/>
    <property type="match status" value="1"/>
</dbReference>
<proteinExistence type="predicted"/>
<dbReference type="Gene3D" id="2.60.120.1440">
    <property type="match status" value="1"/>
</dbReference>
<gene>
    <name evidence="3" type="ORF">EDC62_2123</name>
</gene>
<organism evidence="3 4">
    <name type="scientific">Tibeticola sediminis</name>
    <dbReference type="NCBI Taxonomy" id="1917811"/>
    <lineage>
        <taxon>Bacteria</taxon>
        <taxon>Pseudomonadati</taxon>
        <taxon>Pseudomonadota</taxon>
        <taxon>Betaproteobacteria</taxon>
        <taxon>Burkholderiales</taxon>
        <taxon>Comamonadaceae</taxon>
        <taxon>Tibeticola</taxon>
    </lineage>
</organism>
<evidence type="ECO:0000256" key="1">
    <source>
        <dbReference type="SAM" id="SignalP"/>
    </source>
</evidence>
<dbReference type="AlphaFoldDB" id="A0A3N4UD36"/>
<dbReference type="RefSeq" id="WP_170159063.1">
    <property type="nucleotide sequence ID" value="NZ_RKQL01000005.1"/>
</dbReference>
<comment type="caution">
    <text evidence="3">The sequence shown here is derived from an EMBL/GenBank/DDBJ whole genome shotgun (WGS) entry which is preliminary data.</text>
</comment>
<feature type="chain" id="PRO_5018321010" evidence="1">
    <location>
        <begin position="22"/>
        <end position="150"/>
    </location>
</feature>
<reference evidence="3 4" key="1">
    <citation type="submission" date="2018-11" db="EMBL/GenBank/DDBJ databases">
        <title>Genomic Encyclopedia of Type Strains, Phase IV (KMG-IV): sequencing the most valuable type-strain genomes for metagenomic binning, comparative biology and taxonomic classification.</title>
        <authorList>
            <person name="Goeker M."/>
        </authorList>
    </citation>
    <scope>NUCLEOTIDE SEQUENCE [LARGE SCALE GENOMIC DNA]</scope>
    <source>
        <strain evidence="3 4">DSM 101684</strain>
    </source>
</reference>
<keyword evidence="1" id="KW-0732">Signal</keyword>
<dbReference type="Proteomes" id="UP000272193">
    <property type="component" value="Unassembled WGS sequence"/>
</dbReference>
<evidence type="ECO:0000313" key="3">
    <source>
        <dbReference type="EMBL" id="RPE64999.1"/>
    </source>
</evidence>
<dbReference type="InterPro" id="IPR006860">
    <property type="entry name" value="FecR"/>
</dbReference>
<dbReference type="EMBL" id="RKQL01000005">
    <property type="protein sequence ID" value="RPE64999.1"/>
    <property type="molecule type" value="Genomic_DNA"/>
</dbReference>
<sequence length="150" mass="15702">MSDRFLLCALVAALLATPAWADTAPKGERAGTFKQVEGSVTATLGSETRKVRSGDAVFPNDRIQTAADGAAALTLRDGTELVLGPQAQLQVAGFEFEPTTQSGSLLLSLLHGSLRMVSGLIAKLQPEKAQVKTPTLVIGLRGTDFIVEAP</sequence>
<dbReference type="Pfam" id="PF04773">
    <property type="entry name" value="FecR"/>
    <property type="match status" value="1"/>
</dbReference>
<keyword evidence="4" id="KW-1185">Reference proteome</keyword>
<feature type="domain" description="FecR protein" evidence="2">
    <location>
        <begin position="61"/>
        <end position="148"/>
    </location>
</feature>
<evidence type="ECO:0000259" key="2">
    <source>
        <dbReference type="Pfam" id="PF04773"/>
    </source>
</evidence>
<accession>A0A3N4UD36</accession>
<protein>
    <submittedName>
        <fullName evidence="3">FecR family protein</fullName>
    </submittedName>
</protein>